<feature type="transmembrane region" description="Helical" evidence="1">
    <location>
        <begin position="325"/>
        <end position="354"/>
    </location>
</feature>
<dbReference type="OrthoDB" id="9815466at2"/>
<sequence length="961" mass="101893">MLQVRVHDHHGVAAGVAQAGQHRGLLAEVPAEGQVAHRLVGGGQLDQRVQGPVRATVVDVHDLVRTAGGGQFPAQGLVEFGDHLGLVEAWYDQTQSHRRSHRSHPPAPTRFLSRPELGVSFARRGERAKGRVVGSEQGAGVQDRPAQAGRAALVAGLVVAAVFAASGVIRGTYPFGSVSRSTNDLGTQYIPFFAHLWDVLHGRAQGDLFFNWQSGFGVGFLGDYGVVLGSPLSLLVGLFPRDQIDLAVYVITVLKLSLAAAAMAVLLIKMHRGPRWVAAILGASYGVCGWAIDDGAYVPMWLDGLIALPLFFLVAEWSLRRTNRLLSVLVVGVFWVSNFYTAYMATIAGGIYLIARVLTSDLRWVDRLRVVVRHGISFVLGIALSGPILLPVLMANGDATPSPPGIFTPNEWSEFLSRLLPLSEGVGRTASLYVGTVALLLACTLPFNRAVPIRTKLVWVITTVLVTLSFWWAPTQAMWHGFDTPNGSQYREAFVLCGLIVVMGWLSVAYRLPGPIALLGGGALVAVIAVLSDGSPYLTEHAVSLLIVSGVVTVAALTIIWAVRRSPSLKRSKWPVAAAFALVLAVVGVETTWSAVVTDAQRKEILSASLRPWNERQTQRLDALEAAGDWPSYRTDPGTTVTPNDPVLLGGQGPGLYSSLLPHSLNETLTDIGFGWTGYGRANRDLDNPVVDAIFSVGARMHLKGGDPEFTRATVPPLVTVRRRLGMTQAPNVFVAQDRLLGTQVYQVPAYKGSRMPGGGNVVLVGQCLPGSKVFLNLPHTVGQVRQTGDDTWTPLLASRRPGVTTNSGVVGLGTTPASGAVSVEVKFLGNAKRGIAPRGAIGCLDEAALAKAVETLRSTGATDVEAGGHSISATLPAGSQGYAVVAVPKLPGWSCSTGDGAAKTPRDFGGLIAVPLGDSADRIECSYTPPGLRRGLALAAVAVAIAVGVALFGRMRRLRS</sequence>
<dbReference type="PANTHER" id="PTHR38454">
    <property type="entry name" value="INTEGRAL MEMBRANE PROTEIN-RELATED"/>
    <property type="match status" value="1"/>
</dbReference>
<keyword evidence="3" id="KW-1185">Reference proteome</keyword>
<feature type="transmembrane region" description="Helical" evidence="1">
    <location>
        <begin position="300"/>
        <end position="319"/>
    </location>
</feature>
<feature type="transmembrane region" description="Helical" evidence="1">
    <location>
        <begin position="274"/>
        <end position="293"/>
    </location>
</feature>
<feature type="transmembrane region" description="Helical" evidence="1">
    <location>
        <begin position="493"/>
        <end position="510"/>
    </location>
</feature>
<feature type="transmembrane region" description="Helical" evidence="1">
    <location>
        <begin position="575"/>
        <end position="596"/>
    </location>
</feature>
<organism evidence="2 3">
    <name type="scientific">Kribbella capetownensis</name>
    <dbReference type="NCBI Taxonomy" id="1572659"/>
    <lineage>
        <taxon>Bacteria</taxon>
        <taxon>Bacillati</taxon>
        <taxon>Actinomycetota</taxon>
        <taxon>Actinomycetes</taxon>
        <taxon>Propionibacteriales</taxon>
        <taxon>Kribbellaceae</taxon>
        <taxon>Kribbella</taxon>
    </lineage>
</organism>
<evidence type="ECO:0000313" key="3">
    <source>
        <dbReference type="Proteomes" id="UP000293342"/>
    </source>
</evidence>
<reference evidence="2 3" key="1">
    <citation type="submission" date="2019-02" db="EMBL/GenBank/DDBJ databases">
        <title>Kribbella capetownensis sp. nov. and Kribbella speibonae sp. nov., isolated from soil.</title>
        <authorList>
            <person name="Curtis S.M."/>
            <person name="Norton I."/>
            <person name="Everest G.J."/>
            <person name="Meyers P.R."/>
        </authorList>
    </citation>
    <scope>NUCLEOTIDE SEQUENCE [LARGE SCALE GENOMIC DNA]</scope>
    <source>
        <strain evidence="2 3">YM53</strain>
    </source>
</reference>
<name>A0A4R0JBG0_9ACTN</name>
<evidence type="ECO:0000256" key="1">
    <source>
        <dbReference type="SAM" id="Phobius"/>
    </source>
</evidence>
<feature type="transmembrane region" description="Helical" evidence="1">
    <location>
        <begin position="936"/>
        <end position="954"/>
    </location>
</feature>
<dbReference type="Proteomes" id="UP000293342">
    <property type="component" value="Unassembled WGS sequence"/>
</dbReference>
<dbReference type="AlphaFoldDB" id="A0A4R0JBG0"/>
<accession>A0A4R0JBG0</accession>
<keyword evidence="1" id="KW-0472">Membrane</keyword>
<evidence type="ECO:0000313" key="2">
    <source>
        <dbReference type="EMBL" id="TCC43971.1"/>
    </source>
</evidence>
<feature type="transmembrane region" description="Helical" evidence="1">
    <location>
        <begin position="246"/>
        <end position="268"/>
    </location>
</feature>
<keyword evidence="1" id="KW-0812">Transmembrane</keyword>
<feature type="transmembrane region" description="Helical" evidence="1">
    <location>
        <begin position="151"/>
        <end position="169"/>
    </location>
</feature>
<dbReference type="PANTHER" id="PTHR38454:SF1">
    <property type="entry name" value="INTEGRAL MEMBRANE PROTEIN"/>
    <property type="match status" value="1"/>
</dbReference>
<feature type="transmembrane region" description="Helical" evidence="1">
    <location>
        <begin position="216"/>
        <end position="239"/>
    </location>
</feature>
<gene>
    <name evidence="2" type="ORF">E0H75_37470</name>
</gene>
<feature type="transmembrane region" description="Helical" evidence="1">
    <location>
        <begin position="375"/>
        <end position="394"/>
    </location>
</feature>
<evidence type="ECO:0008006" key="4">
    <source>
        <dbReference type="Google" id="ProtNLM"/>
    </source>
</evidence>
<feature type="transmembrane region" description="Helical" evidence="1">
    <location>
        <begin position="425"/>
        <end position="445"/>
    </location>
</feature>
<comment type="caution">
    <text evidence="2">The sequence shown here is derived from an EMBL/GenBank/DDBJ whole genome shotgun (WGS) entry which is preliminary data.</text>
</comment>
<keyword evidence="1" id="KW-1133">Transmembrane helix</keyword>
<protein>
    <recommendedName>
        <fullName evidence="4">YfhO family protein</fullName>
    </recommendedName>
</protein>
<proteinExistence type="predicted"/>
<dbReference type="EMBL" id="SJKD01000011">
    <property type="protein sequence ID" value="TCC43971.1"/>
    <property type="molecule type" value="Genomic_DNA"/>
</dbReference>
<dbReference type="Pfam" id="PF09586">
    <property type="entry name" value="YfhO"/>
    <property type="match status" value="1"/>
</dbReference>
<feature type="transmembrane region" description="Helical" evidence="1">
    <location>
        <begin position="543"/>
        <end position="563"/>
    </location>
</feature>
<dbReference type="InterPro" id="IPR018580">
    <property type="entry name" value="Uncharacterised_YfhO"/>
</dbReference>
<feature type="transmembrane region" description="Helical" evidence="1">
    <location>
        <begin position="457"/>
        <end position="473"/>
    </location>
</feature>
<feature type="transmembrane region" description="Helical" evidence="1">
    <location>
        <begin position="517"/>
        <end position="537"/>
    </location>
</feature>